<feature type="transmembrane region" description="Helical" evidence="1">
    <location>
        <begin position="166"/>
        <end position="187"/>
    </location>
</feature>
<feature type="transmembrane region" description="Helical" evidence="1">
    <location>
        <begin position="83"/>
        <end position="104"/>
    </location>
</feature>
<feature type="transmembrane region" description="Helical" evidence="1">
    <location>
        <begin position="116"/>
        <end position="134"/>
    </location>
</feature>
<keyword evidence="1" id="KW-0812">Transmembrane</keyword>
<dbReference type="AlphaFoldDB" id="A0A1J5PPA9"/>
<sequence length="205" mass="21771">MNTSLPLILCLLATIVPAFFGKIGVAPSWLSLQALALGWISLTRHHEFNAHVLAAGLEVLLVRAWLVPTLLRRAMAGLASTRLDLLPSNLFVWGIAVTLIVLAFKFGDGARADVRALTLGVLAATAMIAFLVLASNREPAAQLVALLFMENALALFESLMPEPWPLPVHLAVSGVYIATVAIGGWLVHGETAIPISSNATAESHV</sequence>
<proteinExistence type="predicted"/>
<organism evidence="2">
    <name type="scientific">mine drainage metagenome</name>
    <dbReference type="NCBI Taxonomy" id="410659"/>
    <lineage>
        <taxon>unclassified sequences</taxon>
        <taxon>metagenomes</taxon>
        <taxon>ecological metagenomes</taxon>
    </lineage>
</organism>
<dbReference type="EMBL" id="MLJW01004739">
    <property type="protein sequence ID" value="OIQ69420.1"/>
    <property type="molecule type" value="Genomic_DNA"/>
</dbReference>
<keyword evidence="1" id="KW-0472">Membrane</keyword>
<accession>A0A1J5PPA9</accession>
<comment type="caution">
    <text evidence="2">The sequence shown here is derived from an EMBL/GenBank/DDBJ whole genome shotgun (WGS) entry which is preliminary data.</text>
</comment>
<name>A0A1J5PPA9_9ZZZZ</name>
<protein>
    <submittedName>
        <fullName evidence="2">Uncharacterized protein</fullName>
    </submittedName>
</protein>
<evidence type="ECO:0000313" key="2">
    <source>
        <dbReference type="EMBL" id="OIQ69420.1"/>
    </source>
</evidence>
<gene>
    <name evidence="2" type="ORF">GALL_489810</name>
</gene>
<keyword evidence="1" id="KW-1133">Transmembrane helix</keyword>
<reference evidence="2" key="1">
    <citation type="submission" date="2016-10" db="EMBL/GenBank/DDBJ databases">
        <title>Sequence of Gallionella enrichment culture.</title>
        <authorList>
            <person name="Poehlein A."/>
            <person name="Muehling M."/>
            <person name="Daniel R."/>
        </authorList>
    </citation>
    <scope>NUCLEOTIDE SEQUENCE</scope>
</reference>
<evidence type="ECO:0000256" key="1">
    <source>
        <dbReference type="SAM" id="Phobius"/>
    </source>
</evidence>